<feature type="compositionally biased region" description="Basic and acidic residues" evidence="1">
    <location>
        <begin position="594"/>
        <end position="608"/>
    </location>
</feature>
<dbReference type="Proteomes" id="UP001281761">
    <property type="component" value="Unassembled WGS sequence"/>
</dbReference>
<dbReference type="EMBL" id="JARBJD010000229">
    <property type="protein sequence ID" value="KAK2946422.1"/>
    <property type="molecule type" value="Genomic_DNA"/>
</dbReference>
<reference evidence="2 3" key="1">
    <citation type="journal article" date="2022" name="bioRxiv">
        <title>Genomics of Preaxostyla Flagellates Illuminates Evolutionary Transitions and the Path Towards Mitochondrial Loss.</title>
        <authorList>
            <person name="Novak L.V.F."/>
            <person name="Treitli S.C."/>
            <person name="Pyrih J."/>
            <person name="Halakuc P."/>
            <person name="Pipaliya S.V."/>
            <person name="Vacek V."/>
            <person name="Brzon O."/>
            <person name="Soukal P."/>
            <person name="Eme L."/>
            <person name="Dacks J.B."/>
            <person name="Karnkowska A."/>
            <person name="Elias M."/>
            <person name="Hampl V."/>
        </authorList>
    </citation>
    <scope>NUCLEOTIDE SEQUENCE [LARGE SCALE GENOMIC DNA]</scope>
    <source>
        <strain evidence="2">NAU3</strain>
        <tissue evidence="2">Gut</tissue>
    </source>
</reference>
<keyword evidence="3" id="KW-1185">Reference proteome</keyword>
<feature type="compositionally biased region" description="Acidic residues" evidence="1">
    <location>
        <begin position="612"/>
        <end position="621"/>
    </location>
</feature>
<protein>
    <recommendedName>
        <fullName evidence="4">Transposase</fullName>
    </recommendedName>
</protein>
<organism evidence="2 3">
    <name type="scientific">Blattamonas nauphoetae</name>
    <dbReference type="NCBI Taxonomy" id="2049346"/>
    <lineage>
        <taxon>Eukaryota</taxon>
        <taxon>Metamonada</taxon>
        <taxon>Preaxostyla</taxon>
        <taxon>Oxymonadida</taxon>
        <taxon>Blattamonas</taxon>
    </lineage>
</organism>
<evidence type="ECO:0000256" key="1">
    <source>
        <dbReference type="SAM" id="MobiDB-lite"/>
    </source>
</evidence>
<proteinExistence type="predicted"/>
<accession>A0ABQ9X685</accession>
<evidence type="ECO:0008006" key="4">
    <source>
        <dbReference type="Google" id="ProtNLM"/>
    </source>
</evidence>
<gene>
    <name evidence="2" type="ORF">BLNAU_18673</name>
</gene>
<feature type="region of interest" description="Disordered" evidence="1">
    <location>
        <begin position="175"/>
        <end position="195"/>
    </location>
</feature>
<evidence type="ECO:0000313" key="3">
    <source>
        <dbReference type="Proteomes" id="UP001281761"/>
    </source>
</evidence>
<feature type="region of interest" description="Disordered" evidence="1">
    <location>
        <begin position="583"/>
        <end position="621"/>
    </location>
</feature>
<sequence length="621" mass="71763">MPKTKELLNRRQKLKKYEKLKKEMNRIQMGLRRIKDGLEQIFEESSLLEKDLIRRIYALVEDIYQDDFEDMLNHSPYMRRVAKDYAQAGIWHQTRFLPPEPDSARTPSLHDIAIFHSYLTSISTNSSEDSIKLRASEKKGRSTSHSHEEINPLLMPISVDVHEFSQSMLVDSAEDAAPESSISSDESHLEEADSDDDYFPPYFDLGVFPLFNSIRLVLEPKALIFRDFLHLFPDTTLSLDKMKRLTQGCVKQAENRTDVCDICEVWDRARCADIPTQTKEQLEKLVRRHREEAINQQVQHKIDIDSLQDSECVYVLDYKENMKIPFSKSEKGQNFFTMAPVTVLTMCCWKKIGAQATQRIFTIFSPFLRHTADFTVHCIQHIFSDNYFSDVRIIKHWSDGGPHFRSNQFATFILCNAHHNFKPFQSSLNYFWPHHGKNHCDRVFALLSRIIHNRKPFQTIEDLTQLQQFFERNTASLPSTYKRGSNIYRFKVVLDYVPSSSTSICAIPHFTKYLHHHISGEYIVSAPLSGAHITEGIDTLVQFTTRILHLKSKCSTVPLKKAPALLGEVFKCLESLQARFQEPCGKGSDQTVTWHEDDSDPTKTRSDCDQYASDDDGFLAD</sequence>
<evidence type="ECO:0000313" key="2">
    <source>
        <dbReference type="EMBL" id="KAK2946422.1"/>
    </source>
</evidence>
<comment type="caution">
    <text evidence="2">The sequence shown here is derived from an EMBL/GenBank/DDBJ whole genome shotgun (WGS) entry which is preliminary data.</text>
</comment>
<name>A0ABQ9X685_9EUKA</name>